<comment type="function">
    <text evidence="9">Condenses 4-methyl-5-(beta-hydroxyethyl)thiazole monophosphate (THZ-P) and 2-methyl-4-amino-5-hydroxymethyl pyrimidine pyrophosphate (HMP-PP) to form thiamine monophosphate (TMP).</text>
</comment>
<evidence type="ECO:0000256" key="8">
    <source>
        <dbReference type="ARBA" id="ARBA00047883"/>
    </source>
</evidence>
<dbReference type="PANTHER" id="PTHR20857:SF15">
    <property type="entry name" value="THIAMINE-PHOSPHATE SYNTHASE"/>
    <property type="match status" value="1"/>
</dbReference>
<comment type="cofactor">
    <cofactor evidence="9">
        <name>Mg(2+)</name>
        <dbReference type="ChEBI" id="CHEBI:18420"/>
    </cofactor>
    <text evidence="9">Binds 1 Mg(2+) ion per subunit.</text>
</comment>
<dbReference type="GO" id="GO:0000287">
    <property type="term" value="F:magnesium ion binding"/>
    <property type="evidence" value="ECO:0007669"/>
    <property type="project" value="UniProtKB-UniRule"/>
</dbReference>
<reference evidence="13 14" key="1">
    <citation type="submission" date="2017-04" db="EMBL/GenBank/DDBJ databases">
        <authorList>
            <person name="Afonso C.L."/>
            <person name="Miller P.J."/>
            <person name="Scott M.A."/>
            <person name="Spackman E."/>
            <person name="Goraichik I."/>
            <person name="Dimitrov K.M."/>
            <person name="Suarez D.L."/>
            <person name="Swayne D.E."/>
        </authorList>
    </citation>
    <scope>NUCLEOTIDE SEQUENCE [LARGE SCALE GENOMIC DNA]</scope>
    <source>
        <strain evidence="13 14">DSM 19625</strain>
    </source>
</reference>
<dbReference type="NCBIfam" id="NF000736">
    <property type="entry name" value="PRK00043.2-3"/>
    <property type="match status" value="1"/>
</dbReference>
<dbReference type="Gene3D" id="3.20.20.70">
    <property type="entry name" value="Aldolase class I"/>
    <property type="match status" value="1"/>
</dbReference>
<comment type="caution">
    <text evidence="9">Lacks conserved residue(s) required for the propagation of feature annotation.</text>
</comment>
<feature type="binding site" evidence="9">
    <location>
        <position position="133"/>
    </location>
    <ligand>
        <name>4-amino-2-methyl-5-(diphosphooxymethyl)pyrimidine</name>
        <dbReference type="ChEBI" id="CHEBI:57841"/>
    </ligand>
</feature>
<accession>A0A1W2ESK1</accession>
<keyword evidence="5 9" id="KW-0784">Thiamine biosynthesis</keyword>
<dbReference type="GO" id="GO:0004789">
    <property type="term" value="F:thiamine-phosphate diphosphorylase activity"/>
    <property type="evidence" value="ECO:0007669"/>
    <property type="project" value="UniProtKB-UniRule"/>
</dbReference>
<dbReference type="Proteomes" id="UP000192678">
    <property type="component" value="Unassembled WGS sequence"/>
</dbReference>
<dbReference type="InterPro" id="IPR022998">
    <property type="entry name" value="ThiamineP_synth_TenI"/>
</dbReference>
<keyword evidence="14" id="KW-1185">Reference proteome</keyword>
<evidence type="ECO:0000256" key="1">
    <source>
        <dbReference type="ARBA" id="ARBA00005165"/>
    </source>
</evidence>
<evidence type="ECO:0000256" key="9">
    <source>
        <dbReference type="HAMAP-Rule" id="MF_00097"/>
    </source>
</evidence>
<keyword evidence="2 9" id="KW-0808">Transferase</keyword>
<proteinExistence type="inferred from homology"/>
<dbReference type="HAMAP" id="MF_00097">
    <property type="entry name" value="TMP_synthase"/>
    <property type="match status" value="1"/>
</dbReference>
<feature type="binding site" evidence="9">
    <location>
        <position position="65"/>
    </location>
    <ligand>
        <name>4-amino-2-methyl-5-(diphosphooxymethyl)pyrimidine</name>
        <dbReference type="ChEBI" id="CHEBI:57841"/>
    </ligand>
</feature>
<feature type="binding site" evidence="9">
    <location>
        <position position="66"/>
    </location>
    <ligand>
        <name>Mg(2+)</name>
        <dbReference type="ChEBI" id="CHEBI:18420"/>
    </ligand>
</feature>
<dbReference type="EMBL" id="FWYB01000015">
    <property type="protein sequence ID" value="SMD12677.1"/>
    <property type="molecule type" value="Genomic_DNA"/>
</dbReference>
<evidence type="ECO:0000259" key="12">
    <source>
        <dbReference type="Pfam" id="PF02581"/>
    </source>
</evidence>
<comment type="catalytic activity">
    <reaction evidence="6 9 10">
        <text>4-methyl-5-(2-phosphooxyethyl)-thiazole + 4-amino-2-methyl-5-(diphosphooxymethyl)pyrimidine + H(+) = thiamine phosphate + diphosphate</text>
        <dbReference type="Rhea" id="RHEA:22328"/>
        <dbReference type="ChEBI" id="CHEBI:15378"/>
        <dbReference type="ChEBI" id="CHEBI:33019"/>
        <dbReference type="ChEBI" id="CHEBI:37575"/>
        <dbReference type="ChEBI" id="CHEBI:57841"/>
        <dbReference type="ChEBI" id="CHEBI:58296"/>
        <dbReference type="EC" id="2.5.1.3"/>
    </reaction>
</comment>
<evidence type="ECO:0000256" key="6">
    <source>
        <dbReference type="ARBA" id="ARBA00047334"/>
    </source>
</evidence>
<dbReference type="NCBIfam" id="TIGR00693">
    <property type="entry name" value="thiE"/>
    <property type="match status" value="1"/>
</dbReference>
<evidence type="ECO:0000256" key="2">
    <source>
        <dbReference type="ARBA" id="ARBA00022679"/>
    </source>
</evidence>
<dbReference type="InterPro" id="IPR036206">
    <property type="entry name" value="ThiamineP_synth_sf"/>
</dbReference>
<dbReference type="GO" id="GO:0009229">
    <property type="term" value="P:thiamine diphosphate biosynthetic process"/>
    <property type="evidence" value="ECO:0007669"/>
    <property type="project" value="UniProtKB-UniRule"/>
</dbReference>
<dbReference type="InterPro" id="IPR034291">
    <property type="entry name" value="TMP_synthase"/>
</dbReference>
<evidence type="ECO:0000256" key="11">
    <source>
        <dbReference type="RuleBase" id="RU004253"/>
    </source>
</evidence>
<dbReference type="SUPFAM" id="SSF51391">
    <property type="entry name" value="Thiamin phosphate synthase"/>
    <property type="match status" value="1"/>
</dbReference>
<comment type="similarity">
    <text evidence="9 10">Belongs to the thiamine-phosphate synthase family.</text>
</comment>
<protein>
    <recommendedName>
        <fullName evidence="9">Thiamine-phosphate synthase</fullName>
        <shortName evidence="9">TP synthase</shortName>
        <shortName evidence="9">TPS</shortName>
        <ecNumber evidence="9">2.5.1.3</ecNumber>
    </recommendedName>
    <alternativeName>
        <fullName evidence="9">Thiamine-phosphate pyrophosphorylase</fullName>
        <shortName evidence="9">TMP pyrophosphorylase</shortName>
        <shortName evidence="9">TMP-PPase</shortName>
    </alternativeName>
</protein>
<comment type="catalytic activity">
    <reaction evidence="7 9 10">
        <text>2-(2-carboxy-4-methylthiazol-5-yl)ethyl phosphate + 4-amino-2-methyl-5-(diphosphooxymethyl)pyrimidine + 2 H(+) = thiamine phosphate + CO2 + diphosphate</text>
        <dbReference type="Rhea" id="RHEA:47848"/>
        <dbReference type="ChEBI" id="CHEBI:15378"/>
        <dbReference type="ChEBI" id="CHEBI:16526"/>
        <dbReference type="ChEBI" id="CHEBI:33019"/>
        <dbReference type="ChEBI" id="CHEBI:37575"/>
        <dbReference type="ChEBI" id="CHEBI:57841"/>
        <dbReference type="ChEBI" id="CHEBI:62890"/>
        <dbReference type="EC" id="2.5.1.3"/>
    </reaction>
</comment>
<dbReference type="GO" id="GO:0005737">
    <property type="term" value="C:cytoplasm"/>
    <property type="evidence" value="ECO:0007669"/>
    <property type="project" value="TreeGrafter"/>
</dbReference>
<sequence>MIDKLHYISQSPTGGSHLAAIEKVLLAGGKWIQLRVKNQTETEVLSLARAAALLCKTHGAKLIVNDYPQIALEAAAHGVHLGLDDMPIAEARALVGPEMIIGGTANTFAHIQQRANEGADYIGLGPFRFTTTKQNLSPVIGLQGYIDLMEQAHKAGIQIPFIAIGGIELADIPLLMQTGIHGIAISGALTNQPDLLQQMTSTLN</sequence>
<dbReference type="Pfam" id="PF02581">
    <property type="entry name" value="TMP-TENI"/>
    <property type="match status" value="1"/>
</dbReference>
<evidence type="ECO:0000256" key="3">
    <source>
        <dbReference type="ARBA" id="ARBA00022723"/>
    </source>
</evidence>
<dbReference type="InterPro" id="IPR013785">
    <property type="entry name" value="Aldolase_TIM"/>
</dbReference>
<comment type="pathway">
    <text evidence="1 9 11">Cofactor biosynthesis; thiamine diphosphate biosynthesis; thiamine phosphate from 4-amino-2-methyl-5-diphosphomethylpyrimidine and 4-methyl-5-(2-phosphoethyl)-thiazole: step 1/1.</text>
</comment>
<dbReference type="UniPathway" id="UPA00060">
    <property type="reaction ID" value="UER00141"/>
</dbReference>
<name>A0A1W2ESK1_9SPHI</name>
<dbReference type="OrthoDB" id="9812206at2"/>
<evidence type="ECO:0000313" key="13">
    <source>
        <dbReference type="EMBL" id="SMD12677.1"/>
    </source>
</evidence>
<feature type="binding site" evidence="9">
    <location>
        <begin position="130"/>
        <end position="132"/>
    </location>
    <ligand>
        <name>2-[(2R,5Z)-2-carboxy-4-methylthiazol-5(2H)-ylidene]ethyl phosphate</name>
        <dbReference type="ChEBI" id="CHEBI:62899"/>
    </ligand>
</feature>
<evidence type="ECO:0000313" key="14">
    <source>
        <dbReference type="Proteomes" id="UP000192678"/>
    </source>
</evidence>
<evidence type="ECO:0000256" key="10">
    <source>
        <dbReference type="RuleBase" id="RU003826"/>
    </source>
</evidence>
<gene>
    <name evidence="9" type="primary">thiE</name>
    <name evidence="13" type="ORF">SAMN04488101_11576</name>
</gene>
<keyword evidence="4 9" id="KW-0460">Magnesium</keyword>
<feature type="binding site" evidence="9">
    <location>
        <position position="85"/>
    </location>
    <ligand>
        <name>Mg(2+)</name>
        <dbReference type="ChEBI" id="CHEBI:18420"/>
    </ligand>
</feature>
<evidence type="ECO:0000256" key="4">
    <source>
        <dbReference type="ARBA" id="ARBA00022842"/>
    </source>
</evidence>
<feature type="binding site" evidence="9">
    <location>
        <begin position="33"/>
        <end position="37"/>
    </location>
    <ligand>
        <name>4-amino-2-methyl-5-(diphosphooxymethyl)pyrimidine</name>
        <dbReference type="ChEBI" id="CHEBI:57841"/>
    </ligand>
</feature>
<dbReference type="EC" id="2.5.1.3" evidence="9"/>
<dbReference type="AlphaFoldDB" id="A0A1W2ESK1"/>
<dbReference type="GO" id="GO:0009228">
    <property type="term" value="P:thiamine biosynthetic process"/>
    <property type="evidence" value="ECO:0007669"/>
    <property type="project" value="UniProtKB-KW"/>
</dbReference>
<dbReference type="PANTHER" id="PTHR20857">
    <property type="entry name" value="THIAMINE-PHOSPHATE PYROPHOSPHORYLASE"/>
    <property type="match status" value="1"/>
</dbReference>
<keyword evidence="3 9" id="KW-0479">Metal-binding</keyword>
<evidence type="ECO:0000256" key="5">
    <source>
        <dbReference type="ARBA" id="ARBA00022977"/>
    </source>
</evidence>
<dbReference type="CDD" id="cd00564">
    <property type="entry name" value="TMP_TenI"/>
    <property type="match status" value="1"/>
</dbReference>
<dbReference type="RefSeq" id="WP_084291449.1">
    <property type="nucleotide sequence ID" value="NZ_FWYB01000015.1"/>
</dbReference>
<comment type="catalytic activity">
    <reaction evidence="8 9 10">
        <text>2-[(2R,5Z)-2-carboxy-4-methylthiazol-5(2H)-ylidene]ethyl phosphate + 4-amino-2-methyl-5-(diphosphooxymethyl)pyrimidine + 2 H(+) = thiamine phosphate + CO2 + diphosphate</text>
        <dbReference type="Rhea" id="RHEA:47844"/>
        <dbReference type="ChEBI" id="CHEBI:15378"/>
        <dbReference type="ChEBI" id="CHEBI:16526"/>
        <dbReference type="ChEBI" id="CHEBI:33019"/>
        <dbReference type="ChEBI" id="CHEBI:37575"/>
        <dbReference type="ChEBI" id="CHEBI:57841"/>
        <dbReference type="ChEBI" id="CHEBI:62899"/>
        <dbReference type="EC" id="2.5.1.3"/>
    </reaction>
</comment>
<feature type="binding site" evidence="9">
    <location>
        <position position="104"/>
    </location>
    <ligand>
        <name>4-amino-2-methyl-5-(diphosphooxymethyl)pyrimidine</name>
        <dbReference type="ChEBI" id="CHEBI:57841"/>
    </ligand>
</feature>
<feature type="domain" description="Thiamine phosphate synthase/TenI" evidence="12">
    <location>
        <begin position="14"/>
        <end position="188"/>
    </location>
</feature>
<evidence type="ECO:0000256" key="7">
    <source>
        <dbReference type="ARBA" id="ARBA00047851"/>
    </source>
</evidence>
<organism evidence="13 14">
    <name type="scientific">Pedobacter nyackensis</name>
    <dbReference type="NCBI Taxonomy" id="475255"/>
    <lineage>
        <taxon>Bacteria</taxon>
        <taxon>Pseudomonadati</taxon>
        <taxon>Bacteroidota</taxon>
        <taxon>Sphingobacteriia</taxon>
        <taxon>Sphingobacteriales</taxon>
        <taxon>Sphingobacteriaceae</taxon>
        <taxon>Pedobacter</taxon>
    </lineage>
</organism>
<feature type="binding site" evidence="9">
    <location>
        <position position="166"/>
    </location>
    <ligand>
        <name>2-[(2R,5Z)-2-carboxy-4-methylthiazol-5(2H)-ylidene]ethyl phosphate</name>
        <dbReference type="ChEBI" id="CHEBI:62899"/>
    </ligand>
</feature>
<dbReference type="STRING" id="475255.SAMN04488101_11576"/>